<comment type="caution">
    <text evidence="1">The sequence shown here is derived from an EMBL/GenBank/DDBJ whole genome shotgun (WGS) entry which is preliminary data.</text>
</comment>
<organism evidence="1 2">
    <name type="scientific">Roseateles agri</name>
    <dbReference type="NCBI Taxonomy" id="3098619"/>
    <lineage>
        <taxon>Bacteria</taxon>
        <taxon>Pseudomonadati</taxon>
        <taxon>Pseudomonadota</taxon>
        <taxon>Betaproteobacteria</taxon>
        <taxon>Burkholderiales</taxon>
        <taxon>Sphaerotilaceae</taxon>
        <taxon>Roseateles</taxon>
    </lineage>
</organism>
<keyword evidence="2" id="KW-1185">Reference proteome</keyword>
<evidence type="ECO:0000313" key="1">
    <source>
        <dbReference type="EMBL" id="MDY0743454.1"/>
    </source>
</evidence>
<dbReference type="Proteomes" id="UP001285263">
    <property type="component" value="Unassembled WGS sequence"/>
</dbReference>
<dbReference type="Pfam" id="PF08837">
    <property type="entry name" value="DUF1810"/>
    <property type="match status" value="1"/>
</dbReference>
<proteinExistence type="predicted"/>
<name>A0ABU5DBG0_9BURK</name>
<reference evidence="1 2" key="1">
    <citation type="submission" date="2023-11" db="EMBL/GenBank/DDBJ databases">
        <title>Paucibacter sp. nov., isolated from fresh soil in Korea.</title>
        <authorList>
            <person name="Le N.T.T."/>
        </authorList>
    </citation>
    <scope>NUCLEOTIDE SEQUENCE [LARGE SCALE GENOMIC DNA]</scope>
    <source>
        <strain evidence="1 2">R3-3</strain>
    </source>
</reference>
<sequence>MTEALDPFDLQRFVDAQARNYEDALAEFRAGRKTTHWSWYVIPQLAGLGTSPMAKRYAVQSLDEAKAYLAHPLLGARLRECVAAMNALDAGTSAEQVLGGIDARKFQSCLTLFDCAAGGTEPLFRTALDRFYDGQPDDASLRLLVSAAPSPGSPAPR</sequence>
<evidence type="ECO:0000313" key="2">
    <source>
        <dbReference type="Proteomes" id="UP001285263"/>
    </source>
</evidence>
<dbReference type="InterPro" id="IPR036287">
    <property type="entry name" value="Rv1873-like_sf"/>
</dbReference>
<dbReference type="InterPro" id="IPR014937">
    <property type="entry name" value="DUF1810"/>
</dbReference>
<dbReference type="RefSeq" id="WP_320421343.1">
    <property type="nucleotide sequence ID" value="NZ_JAXCLA010000001.1"/>
</dbReference>
<dbReference type="SUPFAM" id="SSF140736">
    <property type="entry name" value="Rv1873-like"/>
    <property type="match status" value="1"/>
</dbReference>
<dbReference type="Gene3D" id="1.25.40.380">
    <property type="entry name" value="Protein of unknown function DUF1810"/>
    <property type="match status" value="1"/>
</dbReference>
<gene>
    <name evidence="1" type="ORF">SNE35_03015</name>
</gene>
<accession>A0ABU5DBG0</accession>
<protein>
    <submittedName>
        <fullName evidence="1">DUF1810 domain-containing protein</fullName>
    </submittedName>
</protein>
<dbReference type="EMBL" id="JAXCLA010000001">
    <property type="protein sequence ID" value="MDY0743454.1"/>
    <property type="molecule type" value="Genomic_DNA"/>
</dbReference>
<dbReference type="PIRSF" id="PIRSF008546">
    <property type="entry name" value="UCP008546"/>
    <property type="match status" value="1"/>
</dbReference>